<dbReference type="AlphaFoldDB" id="A0A1M6GJM4"/>
<feature type="transmembrane region" description="Helical" evidence="8">
    <location>
        <begin position="337"/>
        <end position="353"/>
    </location>
</feature>
<feature type="transmembrane region" description="Helical" evidence="8">
    <location>
        <begin position="158"/>
        <end position="178"/>
    </location>
</feature>
<keyword evidence="2" id="KW-0813">Transport</keyword>
<dbReference type="InterPro" id="IPR026032">
    <property type="entry name" value="HcaT-like"/>
</dbReference>
<dbReference type="Pfam" id="PF12832">
    <property type="entry name" value="MFS_1_like"/>
    <property type="match status" value="1"/>
</dbReference>
<protein>
    <submittedName>
        <fullName evidence="10">MFS transporter, PPP family, 3-phenylpropionic acid transporter</fullName>
    </submittedName>
</protein>
<feature type="transmembrane region" description="Helical" evidence="8">
    <location>
        <begin position="76"/>
        <end position="95"/>
    </location>
</feature>
<dbReference type="PROSITE" id="PS50850">
    <property type="entry name" value="MFS"/>
    <property type="match status" value="1"/>
</dbReference>
<comment type="subcellular location">
    <subcellularLocation>
        <location evidence="1">Cell inner membrane</location>
        <topology evidence="1">Multi-pass membrane protein</topology>
    </subcellularLocation>
</comment>
<feature type="transmembrane region" description="Helical" evidence="8">
    <location>
        <begin position="12"/>
        <end position="32"/>
    </location>
</feature>
<dbReference type="Gene3D" id="1.20.1250.20">
    <property type="entry name" value="MFS general substrate transporter like domains"/>
    <property type="match status" value="2"/>
</dbReference>
<dbReference type="CDD" id="cd17335">
    <property type="entry name" value="MFS_MFSD6"/>
    <property type="match status" value="1"/>
</dbReference>
<feature type="transmembrane region" description="Helical" evidence="8">
    <location>
        <begin position="239"/>
        <end position="259"/>
    </location>
</feature>
<gene>
    <name evidence="10" type="ORF">SAMN02745216_01030</name>
</gene>
<proteinExistence type="predicted"/>
<evidence type="ECO:0000256" key="2">
    <source>
        <dbReference type="ARBA" id="ARBA00022448"/>
    </source>
</evidence>
<evidence type="ECO:0000256" key="5">
    <source>
        <dbReference type="ARBA" id="ARBA00022692"/>
    </source>
</evidence>
<keyword evidence="7 8" id="KW-0472">Membrane</keyword>
<dbReference type="PANTHER" id="PTHR23522">
    <property type="entry name" value="BLL5896 PROTEIN"/>
    <property type="match status" value="1"/>
</dbReference>
<evidence type="ECO:0000256" key="7">
    <source>
        <dbReference type="ARBA" id="ARBA00023136"/>
    </source>
</evidence>
<feature type="transmembrane region" description="Helical" evidence="8">
    <location>
        <begin position="271"/>
        <end position="291"/>
    </location>
</feature>
<evidence type="ECO:0000313" key="10">
    <source>
        <dbReference type="EMBL" id="SHJ10121.1"/>
    </source>
</evidence>
<dbReference type="Proteomes" id="UP000183994">
    <property type="component" value="Unassembled WGS sequence"/>
</dbReference>
<name>A0A1M6GJM4_9BACT</name>
<evidence type="ECO:0000259" key="9">
    <source>
        <dbReference type="PROSITE" id="PS50850"/>
    </source>
</evidence>
<sequence>MPGKDNLIKPKTILSLHYFLYFGVFGIVLPYFNLYLDHLGFDGIRIGVIAGIRSAAVVVMPLLWGVLADRSGKRKAIFVLCNACSAALFSLYYLSTEFLPVLAITVVYSLFYAPIISFIEAFSMEILGPKRNQYGRVRVWGTIAFVGMALVMGKVVEAFGVSVILGLILAGAAVQALISTRMPGAPAPSAPQERINALGYFFSRPVVIFQVCAFLMLASHGTYYGFFSIHLEKAGYSSTFIGFAWALASAAEMGVMINSDRILGRFHPRRLLFFSLCIAALRWGLTAWTLSPIALCMVQILHAFTYGSFHIASIVYIEQLIPPQARTAGQAVNNSMTYGLGMMAGLFLSGYLFERLGGGMAFAASGAMALLGAILFAAYGGAPSGRKASP</sequence>
<dbReference type="InterPro" id="IPR024989">
    <property type="entry name" value="MFS_assoc_dom"/>
</dbReference>
<dbReference type="EMBL" id="FQZU01000004">
    <property type="protein sequence ID" value="SHJ10121.1"/>
    <property type="molecule type" value="Genomic_DNA"/>
</dbReference>
<evidence type="ECO:0000256" key="1">
    <source>
        <dbReference type="ARBA" id="ARBA00004429"/>
    </source>
</evidence>
<dbReference type="InterPro" id="IPR036259">
    <property type="entry name" value="MFS_trans_sf"/>
</dbReference>
<evidence type="ECO:0000256" key="8">
    <source>
        <dbReference type="SAM" id="Phobius"/>
    </source>
</evidence>
<feature type="transmembrane region" description="Helical" evidence="8">
    <location>
        <begin position="101"/>
        <end position="122"/>
    </location>
</feature>
<feature type="transmembrane region" description="Helical" evidence="8">
    <location>
        <begin position="134"/>
        <end position="152"/>
    </location>
</feature>
<feature type="transmembrane region" description="Helical" evidence="8">
    <location>
        <begin position="297"/>
        <end position="317"/>
    </location>
</feature>
<dbReference type="OrthoDB" id="9150135at2"/>
<dbReference type="PANTHER" id="PTHR23522:SF10">
    <property type="entry name" value="3-PHENYLPROPIONIC ACID TRANSPORTER-RELATED"/>
    <property type="match status" value="1"/>
</dbReference>
<feature type="transmembrane region" description="Helical" evidence="8">
    <location>
        <begin position="198"/>
        <end position="219"/>
    </location>
</feature>
<reference evidence="11" key="1">
    <citation type="submission" date="2016-11" db="EMBL/GenBank/DDBJ databases">
        <authorList>
            <person name="Varghese N."/>
            <person name="Submissions S."/>
        </authorList>
    </citation>
    <scope>NUCLEOTIDE SEQUENCE [LARGE SCALE GENOMIC DNA]</scope>
    <source>
        <strain evidence="11">DSM 16219</strain>
    </source>
</reference>
<accession>A0A1M6GJM4</accession>
<keyword evidence="5 8" id="KW-0812">Transmembrane</keyword>
<evidence type="ECO:0000256" key="4">
    <source>
        <dbReference type="ARBA" id="ARBA00022519"/>
    </source>
</evidence>
<dbReference type="NCBIfam" id="NF037955">
    <property type="entry name" value="mfs"/>
    <property type="match status" value="1"/>
</dbReference>
<dbReference type="InterPro" id="IPR020846">
    <property type="entry name" value="MFS_dom"/>
</dbReference>
<dbReference type="STRING" id="1121393.SAMN02745216_01030"/>
<feature type="transmembrane region" description="Helical" evidence="8">
    <location>
        <begin position="44"/>
        <end position="64"/>
    </location>
</feature>
<evidence type="ECO:0000256" key="3">
    <source>
        <dbReference type="ARBA" id="ARBA00022475"/>
    </source>
</evidence>
<dbReference type="GO" id="GO:0015528">
    <property type="term" value="F:lactose:proton symporter activity"/>
    <property type="evidence" value="ECO:0007669"/>
    <property type="project" value="TreeGrafter"/>
</dbReference>
<keyword evidence="4" id="KW-0997">Cell inner membrane</keyword>
<keyword evidence="3" id="KW-1003">Cell membrane</keyword>
<dbReference type="PIRSF" id="PIRSF004925">
    <property type="entry name" value="HcaT"/>
    <property type="match status" value="1"/>
</dbReference>
<dbReference type="GO" id="GO:0030395">
    <property type="term" value="F:lactose binding"/>
    <property type="evidence" value="ECO:0007669"/>
    <property type="project" value="TreeGrafter"/>
</dbReference>
<evidence type="ECO:0000313" key="11">
    <source>
        <dbReference type="Proteomes" id="UP000183994"/>
    </source>
</evidence>
<dbReference type="RefSeq" id="WP_073473645.1">
    <property type="nucleotide sequence ID" value="NZ_FQZU01000004.1"/>
</dbReference>
<dbReference type="SUPFAM" id="SSF103473">
    <property type="entry name" value="MFS general substrate transporter"/>
    <property type="match status" value="1"/>
</dbReference>
<evidence type="ECO:0000256" key="6">
    <source>
        <dbReference type="ARBA" id="ARBA00022989"/>
    </source>
</evidence>
<organism evidence="10 11">
    <name type="scientific">Desulfatibacillum alkenivorans DSM 16219</name>
    <dbReference type="NCBI Taxonomy" id="1121393"/>
    <lineage>
        <taxon>Bacteria</taxon>
        <taxon>Pseudomonadati</taxon>
        <taxon>Thermodesulfobacteriota</taxon>
        <taxon>Desulfobacteria</taxon>
        <taxon>Desulfobacterales</taxon>
        <taxon>Desulfatibacillaceae</taxon>
        <taxon>Desulfatibacillum</taxon>
    </lineage>
</organism>
<feature type="domain" description="Major facilitator superfamily (MFS) profile" evidence="9">
    <location>
        <begin position="205"/>
        <end position="390"/>
    </location>
</feature>
<feature type="transmembrane region" description="Helical" evidence="8">
    <location>
        <begin position="359"/>
        <end position="382"/>
    </location>
</feature>
<dbReference type="GO" id="GO:0005886">
    <property type="term" value="C:plasma membrane"/>
    <property type="evidence" value="ECO:0007669"/>
    <property type="project" value="UniProtKB-SubCell"/>
</dbReference>
<keyword evidence="6 8" id="KW-1133">Transmembrane helix</keyword>
<keyword evidence="11" id="KW-1185">Reference proteome</keyword>